<evidence type="ECO:0000256" key="1">
    <source>
        <dbReference type="ARBA" id="ARBA00022768"/>
    </source>
</evidence>
<proteinExistence type="inferred from homology"/>
<dbReference type="PANTHER" id="PTHR11741:SF0">
    <property type="entry name" value="ELONGATION FACTOR TS, MITOCHONDRIAL"/>
    <property type="match status" value="1"/>
</dbReference>
<dbReference type="Pfam" id="PF00889">
    <property type="entry name" value="EF_TS"/>
    <property type="match status" value="1"/>
</dbReference>
<sequence length="111" mass="12033">MALVEEIADALLANDFSSTDEAKKIKLASGSTIEESCIAATATIGEKIELRRAESVAKNGSSLSIYVHANKRIAVLLNFKGEMPKEDAYNIAMHVAAMSPKYMTQDEIPED</sequence>
<feature type="domain" description="Translation elongation factor EFTs/EF1B dimerisation" evidence="4">
    <location>
        <begin position="2"/>
        <end position="111"/>
    </location>
</feature>
<dbReference type="AlphaFoldDB" id="A0AA38LZL2"/>
<dbReference type="Proteomes" id="UP001168821">
    <property type="component" value="Unassembled WGS sequence"/>
</dbReference>
<evidence type="ECO:0000313" key="5">
    <source>
        <dbReference type="EMBL" id="KAJ3618760.1"/>
    </source>
</evidence>
<dbReference type="HAMAP" id="MF_00050">
    <property type="entry name" value="EF_Ts"/>
    <property type="match status" value="1"/>
</dbReference>
<keyword evidence="6" id="KW-1185">Reference proteome</keyword>
<evidence type="ECO:0000313" key="6">
    <source>
        <dbReference type="Proteomes" id="UP001168821"/>
    </source>
</evidence>
<evidence type="ECO:0000256" key="3">
    <source>
        <dbReference type="HAMAP-Rule" id="MF_03135"/>
    </source>
</evidence>
<evidence type="ECO:0000259" key="4">
    <source>
        <dbReference type="Pfam" id="PF00889"/>
    </source>
</evidence>
<dbReference type="GO" id="GO:0005739">
    <property type="term" value="C:mitochondrion"/>
    <property type="evidence" value="ECO:0007669"/>
    <property type="project" value="UniProtKB-SubCell"/>
</dbReference>
<name>A0AA38LZL2_9CUCU</name>
<dbReference type="InterPro" id="IPR014039">
    <property type="entry name" value="Transl_elong_EFTs/EF1B_dimer"/>
</dbReference>
<keyword evidence="1 3" id="KW-0251">Elongation factor</keyword>
<organism evidence="5 6">
    <name type="scientific">Zophobas morio</name>
    <dbReference type="NCBI Taxonomy" id="2755281"/>
    <lineage>
        <taxon>Eukaryota</taxon>
        <taxon>Metazoa</taxon>
        <taxon>Ecdysozoa</taxon>
        <taxon>Arthropoda</taxon>
        <taxon>Hexapoda</taxon>
        <taxon>Insecta</taxon>
        <taxon>Pterygota</taxon>
        <taxon>Neoptera</taxon>
        <taxon>Endopterygota</taxon>
        <taxon>Coleoptera</taxon>
        <taxon>Polyphaga</taxon>
        <taxon>Cucujiformia</taxon>
        <taxon>Tenebrionidae</taxon>
        <taxon>Zophobas</taxon>
    </lineage>
</organism>
<keyword evidence="2 3" id="KW-0648">Protein biosynthesis</keyword>
<comment type="caution">
    <text evidence="5">The sequence shown here is derived from an EMBL/GenBank/DDBJ whole genome shotgun (WGS) entry which is preliminary data.</text>
</comment>
<gene>
    <name evidence="5" type="ORF">Zmor_008772</name>
</gene>
<dbReference type="GO" id="GO:0003746">
    <property type="term" value="F:translation elongation factor activity"/>
    <property type="evidence" value="ECO:0007669"/>
    <property type="project" value="UniProtKB-UniRule"/>
</dbReference>
<comment type="similarity">
    <text evidence="3">Belongs to the EF-Ts family.</text>
</comment>
<dbReference type="SUPFAM" id="SSF54713">
    <property type="entry name" value="Elongation factor Ts (EF-Ts), dimerisation domain"/>
    <property type="match status" value="1"/>
</dbReference>
<dbReference type="InterPro" id="IPR001816">
    <property type="entry name" value="Transl_elong_EFTs/EF1B"/>
</dbReference>
<accession>A0AA38LZL2</accession>
<comment type="subcellular location">
    <subcellularLocation>
        <location evidence="3">Mitochondrion</location>
    </subcellularLocation>
</comment>
<protein>
    <recommendedName>
        <fullName evidence="3">Elongation factor Ts, mitochondrial</fullName>
        <shortName evidence="3">EF-Ts</shortName>
        <shortName evidence="3">EF-TsMt</shortName>
    </recommendedName>
</protein>
<dbReference type="EMBL" id="JALNTZ010002296">
    <property type="protein sequence ID" value="KAJ3618760.1"/>
    <property type="molecule type" value="Genomic_DNA"/>
</dbReference>
<evidence type="ECO:0000256" key="2">
    <source>
        <dbReference type="ARBA" id="ARBA00022917"/>
    </source>
</evidence>
<keyword evidence="3" id="KW-0496">Mitochondrion</keyword>
<reference evidence="5" key="1">
    <citation type="journal article" date="2023" name="G3 (Bethesda)">
        <title>Whole genome assemblies of Zophobas morio and Tenebrio molitor.</title>
        <authorList>
            <person name="Kaur S."/>
            <person name="Stinson S.A."/>
            <person name="diCenzo G.C."/>
        </authorList>
    </citation>
    <scope>NUCLEOTIDE SEQUENCE</scope>
    <source>
        <strain evidence="5">QUZm001</strain>
    </source>
</reference>
<dbReference type="PANTHER" id="PTHR11741">
    <property type="entry name" value="ELONGATION FACTOR TS"/>
    <property type="match status" value="1"/>
</dbReference>
<dbReference type="InterPro" id="IPR036402">
    <property type="entry name" value="EF-Ts_dimer_sf"/>
</dbReference>
<comment type="function">
    <text evidence="3">Associates with the EF-Tu.GDP complex and induces the exchange of GDP to GTP. It remains bound to the aminoacyl-tRNA.EF-Tu.GTP complex up to the GTP hydrolysis stage on the ribosome.</text>
</comment>
<dbReference type="Gene3D" id="3.30.479.20">
    <property type="entry name" value="Elongation factor Ts, dimerisation domain"/>
    <property type="match status" value="2"/>
</dbReference>